<keyword evidence="2" id="KW-0418">Kinase</keyword>
<dbReference type="InterPro" id="IPR018490">
    <property type="entry name" value="cNMP-bd_dom_sf"/>
</dbReference>
<dbReference type="RefSeq" id="WP_090247404.1">
    <property type="nucleotide sequence ID" value="NZ_FPAS01000001.1"/>
</dbReference>
<gene>
    <name evidence="2" type="ORF">SAMN05216474_1203</name>
</gene>
<feature type="domain" description="Cyclic nucleotide-binding" evidence="1">
    <location>
        <begin position="11"/>
        <end position="114"/>
    </location>
</feature>
<dbReference type="EMBL" id="FPAS01000001">
    <property type="protein sequence ID" value="SFT54253.1"/>
    <property type="molecule type" value="Genomic_DNA"/>
</dbReference>
<evidence type="ECO:0000313" key="2">
    <source>
        <dbReference type="EMBL" id="SFT54253.1"/>
    </source>
</evidence>
<dbReference type="STRING" id="477690.SAMN05216474_1203"/>
<keyword evidence="2" id="KW-0808">Transferase</keyword>
<protein>
    <submittedName>
        <fullName evidence="2">cAMP-binding domain of CRP or a regulatory subunit of cAMP-dependent protein kinases</fullName>
    </submittedName>
</protein>
<evidence type="ECO:0000259" key="1">
    <source>
        <dbReference type="PROSITE" id="PS50042"/>
    </source>
</evidence>
<evidence type="ECO:0000313" key="3">
    <source>
        <dbReference type="Proteomes" id="UP000236454"/>
    </source>
</evidence>
<dbReference type="OrthoDB" id="758145at2"/>
<organism evidence="2 3">
    <name type="scientific">Lishizhenia tianjinensis</name>
    <dbReference type="NCBI Taxonomy" id="477690"/>
    <lineage>
        <taxon>Bacteria</taxon>
        <taxon>Pseudomonadati</taxon>
        <taxon>Bacteroidota</taxon>
        <taxon>Flavobacteriia</taxon>
        <taxon>Flavobacteriales</taxon>
        <taxon>Crocinitomicaceae</taxon>
        <taxon>Lishizhenia</taxon>
    </lineage>
</organism>
<dbReference type="Proteomes" id="UP000236454">
    <property type="component" value="Unassembled WGS sequence"/>
</dbReference>
<reference evidence="2 3" key="1">
    <citation type="submission" date="2016-10" db="EMBL/GenBank/DDBJ databases">
        <authorList>
            <person name="de Groot N.N."/>
        </authorList>
    </citation>
    <scope>NUCLEOTIDE SEQUENCE [LARGE SCALE GENOMIC DNA]</scope>
    <source>
        <strain evidence="2 3">CGMCC 1.7005</strain>
    </source>
</reference>
<dbReference type="Gene3D" id="2.60.120.10">
    <property type="entry name" value="Jelly Rolls"/>
    <property type="match status" value="1"/>
</dbReference>
<dbReference type="SUPFAM" id="SSF51206">
    <property type="entry name" value="cAMP-binding domain-like"/>
    <property type="match status" value="1"/>
</dbReference>
<dbReference type="CDD" id="cd00038">
    <property type="entry name" value="CAP_ED"/>
    <property type="match status" value="1"/>
</dbReference>
<dbReference type="GO" id="GO:0016301">
    <property type="term" value="F:kinase activity"/>
    <property type="evidence" value="ECO:0007669"/>
    <property type="project" value="UniProtKB-KW"/>
</dbReference>
<dbReference type="AlphaFoldDB" id="A0A1I6YUR8"/>
<dbReference type="Pfam" id="PF00027">
    <property type="entry name" value="cNMP_binding"/>
    <property type="match status" value="1"/>
</dbReference>
<dbReference type="InterPro" id="IPR000595">
    <property type="entry name" value="cNMP-bd_dom"/>
</dbReference>
<proteinExistence type="predicted"/>
<name>A0A1I6YUR8_9FLAO</name>
<dbReference type="InterPro" id="IPR014710">
    <property type="entry name" value="RmlC-like_jellyroll"/>
</dbReference>
<keyword evidence="3" id="KW-1185">Reference proteome</keyword>
<sequence>MEEQLFQVFNAFSILSEEEISKVIADGKIKKLQKGEFFAKEGEVCNQVAVVVEGMFRSFYYNSNSEEITYCFRSENDFLSAYSSFLTGAPSTESFQALTAATYLCWDKSYIQELEKASINWVRFFKRLTELEYIEMEQRIFLLQKENAEQRYLKLREQNPHYLQRIPLNYLSSYLGITQRHLSRIRKEVLI</sequence>
<dbReference type="PROSITE" id="PS50042">
    <property type="entry name" value="CNMP_BINDING_3"/>
    <property type="match status" value="1"/>
</dbReference>
<accession>A0A1I6YUR8</accession>